<sequence>MSKIKNWGIVTPSQSQKIRNSYEKSLFPSRFSSWLTGKAHSEKRLNTIFSWWSYLCVVLAAFFMGLACLIYSQLITVQLAGTLLVLFSSRRLAAVVIHQAVHHRLSGNEMIDMLIGEFCAIITFSQDFKSYKVDHCKLHHSPETFATKSDPILIFLETCGLTHGMSKSDLILGLWSCIFSPFFHFKFMVKRAIHNLNFKRPVRLLFFGVYYALLVFEMYSQNNISGALLLFLGLILLYQISAFVEICSEHLWFGNTEERRNTEYFYADISWGRFCGLPYPAVRNNVPTWYLVNLFYHLPVRLFILVGDLPQHDFHHRHPIVVNWTNAIELRNEAIGTIVENEPRYLEVWGLHNAIGIVFEQLSQKQSFVNQCTINAD</sequence>
<proteinExistence type="predicted"/>
<keyword evidence="1" id="KW-0472">Membrane</keyword>
<feature type="transmembrane region" description="Helical" evidence="1">
    <location>
        <begin position="225"/>
        <end position="244"/>
    </location>
</feature>
<feature type="transmembrane region" description="Helical" evidence="1">
    <location>
        <begin position="170"/>
        <end position="189"/>
    </location>
</feature>
<evidence type="ECO:0000313" key="2">
    <source>
        <dbReference type="EMBL" id="PYF82302.1"/>
    </source>
</evidence>
<dbReference type="EMBL" id="QKLW01000003">
    <property type="protein sequence ID" value="PYF82302.1"/>
    <property type="molecule type" value="Genomic_DNA"/>
</dbReference>
<gene>
    <name evidence="2" type="ORF">DFP75_103128</name>
</gene>
<protein>
    <recommendedName>
        <fullName evidence="4">Fatty acid desaturase</fullName>
    </recommendedName>
</protein>
<comment type="caution">
    <text evidence="2">The sequence shown here is derived from an EMBL/GenBank/DDBJ whole genome shotgun (WGS) entry which is preliminary data.</text>
</comment>
<dbReference type="RefSeq" id="WP_146219954.1">
    <property type="nucleotide sequence ID" value="NZ_QKLW01000003.1"/>
</dbReference>
<name>A0A318V0N3_9GAMM</name>
<dbReference type="Proteomes" id="UP000247551">
    <property type="component" value="Unassembled WGS sequence"/>
</dbReference>
<evidence type="ECO:0000313" key="3">
    <source>
        <dbReference type="Proteomes" id="UP000247551"/>
    </source>
</evidence>
<keyword evidence="3" id="KW-1185">Reference proteome</keyword>
<feature type="transmembrane region" description="Helical" evidence="1">
    <location>
        <begin position="51"/>
        <end position="71"/>
    </location>
</feature>
<keyword evidence="1" id="KW-1133">Transmembrane helix</keyword>
<dbReference type="AlphaFoldDB" id="A0A318V0N3"/>
<feature type="transmembrane region" description="Helical" evidence="1">
    <location>
        <begin position="201"/>
        <end position="219"/>
    </location>
</feature>
<accession>A0A318V0N3</accession>
<keyword evidence="1" id="KW-0812">Transmembrane</keyword>
<evidence type="ECO:0008006" key="4">
    <source>
        <dbReference type="Google" id="ProtNLM"/>
    </source>
</evidence>
<organism evidence="2 3">
    <name type="scientific">Marinomonas alcarazii</name>
    <dbReference type="NCBI Taxonomy" id="491949"/>
    <lineage>
        <taxon>Bacteria</taxon>
        <taxon>Pseudomonadati</taxon>
        <taxon>Pseudomonadota</taxon>
        <taxon>Gammaproteobacteria</taxon>
        <taxon>Oceanospirillales</taxon>
        <taxon>Oceanospirillaceae</taxon>
        <taxon>Marinomonas</taxon>
    </lineage>
</organism>
<evidence type="ECO:0000256" key="1">
    <source>
        <dbReference type="SAM" id="Phobius"/>
    </source>
</evidence>
<reference evidence="2 3" key="1">
    <citation type="submission" date="2018-06" db="EMBL/GenBank/DDBJ databases">
        <title>Genomic Encyclopedia of Type Strains, Phase III (KMG-III): the genomes of soil and plant-associated and newly described type strains.</title>
        <authorList>
            <person name="Whitman W."/>
        </authorList>
    </citation>
    <scope>NUCLEOTIDE SEQUENCE [LARGE SCALE GENOMIC DNA]</scope>
    <source>
        <strain evidence="2 3">CECT 7730</strain>
    </source>
</reference>